<feature type="transmembrane region" description="Helical" evidence="6">
    <location>
        <begin position="50"/>
        <end position="71"/>
    </location>
</feature>
<dbReference type="EMBL" id="CAEZTU010000006">
    <property type="protein sequence ID" value="CAB4571154.1"/>
    <property type="molecule type" value="Genomic_DNA"/>
</dbReference>
<feature type="transmembrane region" description="Helical" evidence="6">
    <location>
        <begin position="178"/>
        <end position="202"/>
    </location>
</feature>
<feature type="transmembrane region" description="Helical" evidence="6">
    <location>
        <begin position="140"/>
        <end position="158"/>
    </location>
</feature>
<dbReference type="PANTHER" id="PTHR42709:SF6">
    <property type="entry name" value="UNDECAPRENYL PHOSPHATE TRANSPORTER A"/>
    <property type="match status" value="1"/>
</dbReference>
<evidence type="ECO:0000313" key="8">
    <source>
        <dbReference type="EMBL" id="CAB4571154.1"/>
    </source>
</evidence>
<dbReference type="GO" id="GO:0005886">
    <property type="term" value="C:plasma membrane"/>
    <property type="evidence" value="ECO:0007669"/>
    <property type="project" value="UniProtKB-SubCell"/>
</dbReference>
<keyword evidence="2" id="KW-1003">Cell membrane</keyword>
<protein>
    <submittedName>
        <fullName evidence="8">Unannotated protein</fullName>
    </submittedName>
</protein>
<keyword evidence="3 6" id="KW-0812">Transmembrane</keyword>
<evidence type="ECO:0000259" key="7">
    <source>
        <dbReference type="Pfam" id="PF09335"/>
    </source>
</evidence>
<evidence type="ECO:0000256" key="1">
    <source>
        <dbReference type="ARBA" id="ARBA00004651"/>
    </source>
</evidence>
<dbReference type="Pfam" id="PF09335">
    <property type="entry name" value="VTT_dom"/>
    <property type="match status" value="1"/>
</dbReference>
<feature type="transmembrane region" description="Helical" evidence="6">
    <location>
        <begin position="12"/>
        <end position="38"/>
    </location>
</feature>
<keyword evidence="4 6" id="KW-1133">Transmembrane helix</keyword>
<evidence type="ECO:0000256" key="3">
    <source>
        <dbReference type="ARBA" id="ARBA00022692"/>
    </source>
</evidence>
<name>A0A6J6E7D3_9ZZZZ</name>
<evidence type="ECO:0000256" key="6">
    <source>
        <dbReference type="SAM" id="Phobius"/>
    </source>
</evidence>
<sequence>MLEFAVNLIDSIGLLGASLSIAIEVIILPIPSELILLLTGFNVSIQNFGFIAALIATTTGSLVGALFMYYLGSAFSEERLENLVSKYGKYVGLYVKDLQRTASWFERHGASLVFFGRLIPLIRSLVSIPAGLTKMKLSKFIIFTTLGSGIWNSIWISLGFFLGDKWSSAERYAKYLDYLVYFGVAIASVYFGRKILIGIINYRKNQSIN</sequence>
<gene>
    <name evidence="8" type="ORF">UFOPK1740_00245</name>
</gene>
<comment type="subcellular location">
    <subcellularLocation>
        <location evidence="1">Cell membrane</location>
        <topology evidence="1">Multi-pass membrane protein</topology>
    </subcellularLocation>
</comment>
<reference evidence="8" key="1">
    <citation type="submission" date="2020-05" db="EMBL/GenBank/DDBJ databases">
        <authorList>
            <person name="Chiriac C."/>
            <person name="Salcher M."/>
            <person name="Ghai R."/>
            <person name="Kavagutti S V."/>
        </authorList>
    </citation>
    <scope>NUCLEOTIDE SEQUENCE</scope>
</reference>
<organism evidence="8">
    <name type="scientific">freshwater metagenome</name>
    <dbReference type="NCBI Taxonomy" id="449393"/>
    <lineage>
        <taxon>unclassified sequences</taxon>
        <taxon>metagenomes</taxon>
        <taxon>ecological metagenomes</taxon>
    </lineage>
</organism>
<keyword evidence="5 6" id="KW-0472">Membrane</keyword>
<evidence type="ECO:0000256" key="2">
    <source>
        <dbReference type="ARBA" id="ARBA00022475"/>
    </source>
</evidence>
<feature type="domain" description="VTT" evidence="7">
    <location>
        <begin position="30"/>
        <end position="159"/>
    </location>
</feature>
<evidence type="ECO:0000256" key="4">
    <source>
        <dbReference type="ARBA" id="ARBA00022989"/>
    </source>
</evidence>
<dbReference type="PANTHER" id="PTHR42709">
    <property type="entry name" value="ALKALINE PHOSPHATASE LIKE PROTEIN"/>
    <property type="match status" value="1"/>
</dbReference>
<accession>A0A6J6E7D3</accession>
<dbReference type="InterPro" id="IPR051311">
    <property type="entry name" value="DedA_domain"/>
</dbReference>
<proteinExistence type="predicted"/>
<evidence type="ECO:0000256" key="5">
    <source>
        <dbReference type="ARBA" id="ARBA00023136"/>
    </source>
</evidence>
<dbReference type="InterPro" id="IPR032816">
    <property type="entry name" value="VTT_dom"/>
</dbReference>
<dbReference type="AlphaFoldDB" id="A0A6J6E7D3"/>